<reference evidence="3" key="5">
    <citation type="submission" date="2018-04" db="UniProtKB">
        <authorList>
            <consortium name="EnsemblFungi"/>
        </authorList>
    </citation>
    <scope>IDENTIFICATION</scope>
    <source>
        <strain evidence="3">R3-111a-1</strain>
    </source>
</reference>
<dbReference type="Gene3D" id="3.30.420.10">
    <property type="entry name" value="Ribonuclease H-like superfamily/Ribonuclease H"/>
    <property type="match status" value="1"/>
</dbReference>
<name>J3PAX6_GAET3</name>
<dbReference type="GO" id="GO:0006139">
    <property type="term" value="P:nucleobase-containing compound metabolic process"/>
    <property type="evidence" value="ECO:0007669"/>
    <property type="project" value="InterPro"/>
</dbReference>
<keyword evidence="4" id="KW-1185">Reference proteome</keyword>
<dbReference type="HOGENOM" id="CLU_061834_2_0_1"/>
<dbReference type="SUPFAM" id="SSF53098">
    <property type="entry name" value="Ribonuclease H-like"/>
    <property type="match status" value="1"/>
</dbReference>
<dbReference type="InterPro" id="IPR036397">
    <property type="entry name" value="RNaseH_sf"/>
</dbReference>
<dbReference type="GO" id="GO:0003676">
    <property type="term" value="F:nucleic acid binding"/>
    <property type="evidence" value="ECO:0007669"/>
    <property type="project" value="InterPro"/>
</dbReference>
<dbReference type="PANTHER" id="PTHR43040:SF1">
    <property type="entry name" value="RIBONUCLEASE D"/>
    <property type="match status" value="1"/>
</dbReference>
<dbReference type="OrthoDB" id="26838at2759"/>
<dbReference type="eggNOG" id="ENOG502SNAF">
    <property type="taxonomic scope" value="Eukaryota"/>
</dbReference>
<dbReference type="VEuPathDB" id="FungiDB:GGTG_10651"/>
<evidence type="ECO:0000313" key="3">
    <source>
        <dbReference type="EnsemblFungi" id="EJT71392"/>
    </source>
</evidence>
<accession>J3PAX6</accession>
<dbReference type="GO" id="GO:0008408">
    <property type="term" value="F:3'-5' exonuclease activity"/>
    <property type="evidence" value="ECO:0007669"/>
    <property type="project" value="InterPro"/>
</dbReference>
<dbReference type="InterPro" id="IPR012337">
    <property type="entry name" value="RNaseH-like_sf"/>
</dbReference>
<dbReference type="AlphaFoldDB" id="J3PAX6"/>
<reference evidence="3" key="4">
    <citation type="journal article" date="2015" name="G3 (Bethesda)">
        <title>Genome sequences of three phytopathogenic species of the Magnaporthaceae family of fungi.</title>
        <authorList>
            <person name="Okagaki L.H."/>
            <person name="Nunes C.C."/>
            <person name="Sailsbery J."/>
            <person name="Clay B."/>
            <person name="Brown D."/>
            <person name="John T."/>
            <person name="Oh Y."/>
            <person name="Young N."/>
            <person name="Fitzgerald M."/>
            <person name="Haas B.J."/>
            <person name="Zeng Q."/>
            <person name="Young S."/>
            <person name="Adiconis X."/>
            <person name="Fan L."/>
            <person name="Levin J.Z."/>
            <person name="Mitchell T.K."/>
            <person name="Okubara P.A."/>
            <person name="Farman M.L."/>
            <person name="Kohn L.M."/>
            <person name="Birren B."/>
            <person name="Ma L.-J."/>
            <person name="Dean R.A."/>
        </authorList>
    </citation>
    <scope>NUCLEOTIDE SEQUENCE</scope>
    <source>
        <strain evidence="3">R3-111a-1</strain>
    </source>
</reference>
<reference evidence="2" key="2">
    <citation type="submission" date="2010-07" db="EMBL/GenBank/DDBJ databases">
        <authorList>
            <consortium name="The Broad Institute Genome Sequencing Platform"/>
            <consortium name="Broad Institute Genome Sequencing Center for Infectious Disease"/>
            <person name="Ma L.-J."/>
            <person name="Dead R."/>
            <person name="Young S."/>
            <person name="Zeng Q."/>
            <person name="Koehrsen M."/>
            <person name="Alvarado L."/>
            <person name="Berlin A."/>
            <person name="Chapman S.B."/>
            <person name="Chen Z."/>
            <person name="Freedman E."/>
            <person name="Gellesch M."/>
            <person name="Goldberg J."/>
            <person name="Griggs A."/>
            <person name="Gujja S."/>
            <person name="Heilman E.R."/>
            <person name="Heiman D."/>
            <person name="Hepburn T."/>
            <person name="Howarth C."/>
            <person name="Jen D."/>
            <person name="Larson L."/>
            <person name="Mehta T."/>
            <person name="Neiman D."/>
            <person name="Pearson M."/>
            <person name="Roberts A."/>
            <person name="Saif S."/>
            <person name="Shea T."/>
            <person name="Shenoy N."/>
            <person name="Sisk P."/>
            <person name="Stolte C."/>
            <person name="Sykes S."/>
            <person name="Walk T."/>
            <person name="White J."/>
            <person name="Yandava C."/>
            <person name="Haas B."/>
            <person name="Nusbaum C."/>
            <person name="Birren B."/>
        </authorList>
    </citation>
    <scope>NUCLEOTIDE SEQUENCE</scope>
    <source>
        <strain evidence="2">R3-111a-1</strain>
    </source>
</reference>
<dbReference type="STRING" id="644352.J3PAX6"/>
<dbReference type="GeneID" id="20351109"/>
<dbReference type="PANTHER" id="PTHR43040">
    <property type="entry name" value="RIBONUCLEASE D"/>
    <property type="match status" value="1"/>
</dbReference>
<dbReference type="Pfam" id="PF01612">
    <property type="entry name" value="DNA_pol_A_exo1"/>
    <property type="match status" value="1"/>
</dbReference>
<evidence type="ECO:0000313" key="4">
    <source>
        <dbReference type="Proteomes" id="UP000006039"/>
    </source>
</evidence>
<dbReference type="Proteomes" id="UP000006039">
    <property type="component" value="Unassembled WGS sequence"/>
</dbReference>
<organism evidence="2">
    <name type="scientific">Gaeumannomyces tritici (strain R3-111a-1)</name>
    <name type="common">Wheat and barley take-all root rot fungus</name>
    <name type="synonym">Gaeumannomyces graminis var. tritici</name>
    <dbReference type="NCBI Taxonomy" id="644352"/>
    <lineage>
        <taxon>Eukaryota</taxon>
        <taxon>Fungi</taxon>
        <taxon>Dikarya</taxon>
        <taxon>Ascomycota</taxon>
        <taxon>Pezizomycotina</taxon>
        <taxon>Sordariomycetes</taxon>
        <taxon>Sordariomycetidae</taxon>
        <taxon>Magnaporthales</taxon>
        <taxon>Magnaporthaceae</taxon>
        <taxon>Gaeumannomyces</taxon>
    </lineage>
</organism>
<dbReference type="EnsemblFungi" id="EJT71392">
    <property type="protein sequence ID" value="EJT71392"/>
    <property type="gene ID" value="GGTG_10651"/>
</dbReference>
<reference evidence="4" key="1">
    <citation type="submission" date="2010-07" db="EMBL/GenBank/DDBJ databases">
        <title>The genome sequence of Gaeumannomyces graminis var. tritici strain R3-111a-1.</title>
        <authorList>
            <consortium name="The Broad Institute Genome Sequencing Platform"/>
            <person name="Ma L.-J."/>
            <person name="Dead R."/>
            <person name="Young S."/>
            <person name="Zeng Q."/>
            <person name="Koehrsen M."/>
            <person name="Alvarado L."/>
            <person name="Berlin A."/>
            <person name="Chapman S.B."/>
            <person name="Chen Z."/>
            <person name="Freedman E."/>
            <person name="Gellesch M."/>
            <person name="Goldberg J."/>
            <person name="Griggs A."/>
            <person name="Gujja S."/>
            <person name="Heilman E.R."/>
            <person name="Heiman D."/>
            <person name="Hepburn T."/>
            <person name="Howarth C."/>
            <person name="Jen D."/>
            <person name="Larson L."/>
            <person name="Mehta T."/>
            <person name="Neiman D."/>
            <person name="Pearson M."/>
            <person name="Roberts A."/>
            <person name="Saif S."/>
            <person name="Shea T."/>
            <person name="Shenoy N."/>
            <person name="Sisk P."/>
            <person name="Stolte C."/>
            <person name="Sykes S."/>
            <person name="Walk T."/>
            <person name="White J."/>
            <person name="Yandava C."/>
            <person name="Haas B."/>
            <person name="Nusbaum C."/>
            <person name="Birren B."/>
        </authorList>
    </citation>
    <scope>NUCLEOTIDE SEQUENCE [LARGE SCALE GENOMIC DNA]</scope>
    <source>
        <strain evidence="4">R3-111a-1</strain>
    </source>
</reference>
<sequence length="277" mass="31199">MPTPASLPTIVSSAKRLQIFLSSITPRSTLYLDIEGKDLGRRGTLNIITALIHPRKQASLIDVQKLGKAAFTTANGAGATLKSILEDQSVPKYFWDVRTDAVALWAHHQVRLAGVMDVQLLEKAARRRGGSNTDFIGLRNAVKNDLDLPRALLGSWLQNKQHAAALFRARQDIFSLRPLRKKVKRYCVDDVEHLPALAERYVDRLDAQGLERVRKRERSGSRGKKNTAIILLEEWLASLLRWLYHPSRYCEAPYNTHKPQGQRKTLTVTSICLHLPG</sequence>
<protein>
    <recommendedName>
        <fullName evidence="1">3'-5' exonuclease domain-containing protein</fullName>
    </recommendedName>
</protein>
<dbReference type="RefSeq" id="XP_009226789.1">
    <property type="nucleotide sequence ID" value="XM_009228525.1"/>
</dbReference>
<evidence type="ECO:0000313" key="2">
    <source>
        <dbReference type="EMBL" id="EJT71392.1"/>
    </source>
</evidence>
<feature type="domain" description="3'-5' exonuclease" evidence="1">
    <location>
        <begin position="9"/>
        <end position="198"/>
    </location>
</feature>
<gene>
    <name evidence="3" type="primary">20351109</name>
    <name evidence="2" type="ORF">GGTG_10651</name>
</gene>
<proteinExistence type="predicted"/>
<dbReference type="EMBL" id="GL385400">
    <property type="protein sequence ID" value="EJT71392.1"/>
    <property type="molecule type" value="Genomic_DNA"/>
</dbReference>
<reference evidence="2" key="3">
    <citation type="submission" date="2010-09" db="EMBL/GenBank/DDBJ databases">
        <title>Annotation of Gaeumannomyces graminis var. tritici R3-111a-1.</title>
        <authorList>
            <consortium name="The Broad Institute Genome Sequencing Platform"/>
            <person name="Ma L.-J."/>
            <person name="Dead R."/>
            <person name="Young S.K."/>
            <person name="Zeng Q."/>
            <person name="Gargeya S."/>
            <person name="Fitzgerald M."/>
            <person name="Haas B."/>
            <person name="Abouelleil A."/>
            <person name="Alvarado L."/>
            <person name="Arachchi H.M."/>
            <person name="Berlin A."/>
            <person name="Brown A."/>
            <person name="Chapman S.B."/>
            <person name="Chen Z."/>
            <person name="Dunbar C."/>
            <person name="Freedman E."/>
            <person name="Gearin G."/>
            <person name="Gellesch M."/>
            <person name="Goldberg J."/>
            <person name="Griggs A."/>
            <person name="Gujja S."/>
            <person name="Heiman D."/>
            <person name="Howarth C."/>
            <person name="Larson L."/>
            <person name="Lui A."/>
            <person name="MacDonald P.J.P."/>
            <person name="Mehta T."/>
            <person name="Montmayeur A."/>
            <person name="Murphy C."/>
            <person name="Neiman D."/>
            <person name="Pearson M."/>
            <person name="Priest M."/>
            <person name="Roberts A."/>
            <person name="Saif S."/>
            <person name="Shea T."/>
            <person name="Shenoy N."/>
            <person name="Sisk P."/>
            <person name="Stolte C."/>
            <person name="Sykes S."/>
            <person name="Yandava C."/>
            <person name="Wortman J."/>
            <person name="Nusbaum C."/>
            <person name="Birren B."/>
        </authorList>
    </citation>
    <scope>NUCLEOTIDE SEQUENCE</scope>
    <source>
        <strain evidence="2">R3-111a-1</strain>
    </source>
</reference>
<evidence type="ECO:0000259" key="1">
    <source>
        <dbReference type="Pfam" id="PF01612"/>
    </source>
</evidence>
<dbReference type="InterPro" id="IPR002562">
    <property type="entry name" value="3'-5'_exonuclease_dom"/>
</dbReference>